<proteinExistence type="predicted"/>
<evidence type="ECO:0000313" key="2">
    <source>
        <dbReference type="Proteomes" id="UP001203036"/>
    </source>
</evidence>
<gene>
    <name evidence="1" type="ORF">M8744_16415</name>
</gene>
<organism evidence="1 2">
    <name type="scientific">Lutimaribacter degradans</name>
    <dbReference type="NCBI Taxonomy" id="2945989"/>
    <lineage>
        <taxon>Bacteria</taxon>
        <taxon>Pseudomonadati</taxon>
        <taxon>Pseudomonadota</taxon>
        <taxon>Alphaproteobacteria</taxon>
        <taxon>Rhodobacterales</taxon>
        <taxon>Roseobacteraceae</taxon>
        <taxon>Lutimaribacter</taxon>
    </lineage>
</organism>
<protein>
    <submittedName>
        <fullName evidence="1">TetR/AcrR family transcriptional regulator</fullName>
    </submittedName>
</protein>
<keyword evidence="2" id="KW-1185">Reference proteome</keyword>
<comment type="caution">
    <text evidence="1">The sequence shown here is derived from an EMBL/GenBank/DDBJ whole genome shotgun (WGS) entry which is preliminary data.</text>
</comment>
<reference evidence="1" key="1">
    <citation type="submission" date="2022-06" db="EMBL/GenBank/DDBJ databases">
        <title>Lutimaribacter sp. EGI FJ00013, a novel bacterium isolated from a salt lake sediment enrichment.</title>
        <authorList>
            <person name="Gao L."/>
            <person name="Fang B.-Z."/>
            <person name="Li W.-J."/>
        </authorList>
    </citation>
    <scope>NUCLEOTIDE SEQUENCE</scope>
    <source>
        <strain evidence="1">EGI FJ00013</strain>
    </source>
</reference>
<name>A0ACC5ZZF0_9RHOB</name>
<evidence type="ECO:0000313" key="1">
    <source>
        <dbReference type="EMBL" id="MCM2563734.1"/>
    </source>
</evidence>
<accession>A0ACC5ZZF0</accession>
<sequence>MPLRVSAISQHNENRAPRSDTRRRILDAAQAVAQCTGPGNLSLEAVAAKAGVSKGGLLYHFPSKSRLMTALVEDYLARFDAAISAEERTGQPDSAIRAYIDQFRSERQGGTPPPSGLLAALAEDPGMLTPVRRQESDFLARIRANASDPHMATLIFLAIQGIRGMELLNTQVLDHQEEEVLLEWIKARLGNTA</sequence>
<dbReference type="Proteomes" id="UP001203036">
    <property type="component" value="Unassembled WGS sequence"/>
</dbReference>
<dbReference type="EMBL" id="JAMQGO010000016">
    <property type="protein sequence ID" value="MCM2563734.1"/>
    <property type="molecule type" value="Genomic_DNA"/>
</dbReference>